<keyword evidence="11" id="KW-1133">Transmembrane helix</keyword>
<dbReference type="PANTHER" id="PTHR42878">
    <property type="entry name" value="TWO-COMPONENT HISTIDINE KINASE"/>
    <property type="match status" value="1"/>
</dbReference>
<dbReference type="InterPro" id="IPR003661">
    <property type="entry name" value="HisK_dim/P_dom"/>
</dbReference>
<dbReference type="PRINTS" id="PR00344">
    <property type="entry name" value="BCTRLSENSOR"/>
</dbReference>
<keyword evidence="8" id="KW-0547">Nucleotide-binding</keyword>
<evidence type="ECO:0000256" key="15">
    <source>
        <dbReference type="SAM" id="Coils"/>
    </source>
</evidence>
<comment type="catalytic activity">
    <reaction evidence="1">
        <text>ATP + protein L-histidine = ADP + protein N-phospho-L-histidine.</text>
        <dbReference type="EC" id="2.7.13.3"/>
    </reaction>
</comment>
<dbReference type="Gene3D" id="3.30.450.20">
    <property type="entry name" value="PAS domain"/>
    <property type="match status" value="1"/>
</dbReference>
<evidence type="ECO:0000256" key="7">
    <source>
        <dbReference type="ARBA" id="ARBA00022692"/>
    </source>
</evidence>
<keyword evidence="12" id="KW-0902">Two-component regulatory system</keyword>
<evidence type="ECO:0000256" key="3">
    <source>
        <dbReference type="ARBA" id="ARBA00004236"/>
    </source>
</evidence>
<dbReference type="Gene3D" id="1.10.287.130">
    <property type="match status" value="1"/>
</dbReference>
<keyword evidence="13" id="KW-0472">Membrane</keyword>
<dbReference type="InterPro" id="IPR050351">
    <property type="entry name" value="BphY/WalK/GraS-like"/>
</dbReference>
<evidence type="ECO:0000256" key="13">
    <source>
        <dbReference type="ARBA" id="ARBA00023136"/>
    </source>
</evidence>
<evidence type="ECO:0000256" key="9">
    <source>
        <dbReference type="ARBA" id="ARBA00022777"/>
    </source>
</evidence>
<evidence type="ECO:0000259" key="17">
    <source>
        <dbReference type="PROSITE" id="PS50112"/>
    </source>
</evidence>
<dbReference type="RefSeq" id="WP_345023910.1">
    <property type="nucleotide sequence ID" value="NZ_BAABDO010000094.1"/>
</dbReference>
<evidence type="ECO:0000256" key="2">
    <source>
        <dbReference type="ARBA" id="ARBA00004141"/>
    </source>
</evidence>
<dbReference type="PANTHER" id="PTHR42878:SF7">
    <property type="entry name" value="SENSOR HISTIDINE KINASE GLRK"/>
    <property type="match status" value="1"/>
</dbReference>
<evidence type="ECO:0000259" key="16">
    <source>
        <dbReference type="PROSITE" id="PS50109"/>
    </source>
</evidence>
<evidence type="ECO:0000256" key="11">
    <source>
        <dbReference type="ARBA" id="ARBA00022989"/>
    </source>
</evidence>
<keyword evidence="5" id="KW-0597">Phosphoprotein</keyword>
<evidence type="ECO:0000256" key="4">
    <source>
        <dbReference type="ARBA" id="ARBA00012438"/>
    </source>
</evidence>
<evidence type="ECO:0000256" key="10">
    <source>
        <dbReference type="ARBA" id="ARBA00022840"/>
    </source>
</evidence>
<evidence type="ECO:0000256" key="5">
    <source>
        <dbReference type="ARBA" id="ARBA00022553"/>
    </source>
</evidence>
<comment type="caution">
    <text evidence="18">The sequence shown here is derived from an EMBL/GenBank/DDBJ whole genome shotgun (WGS) entry which is preliminary data.</text>
</comment>
<dbReference type="SMART" id="SM00091">
    <property type="entry name" value="PAS"/>
    <property type="match status" value="1"/>
</dbReference>
<dbReference type="NCBIfam" id="TIGR00229">
    <property type="entry name" value="sensory_box"/>
    <property type="match status" value="1"/>
</dbReference>
<feature type="domain" description="PAS" evidence="17">
    <location>
        <begin position="2"/>
        <end position="53"/>
    </location>
</feature>
<evidence type="ECO:0000256" key="6">
    <source>
        <dbReference type="ARBA" id="ARBA00022679"/>
    </source>
</evidence>
<dbReference type="Pfam" id="PF02518">
    <property type="entry name" value="HATPase_c"/>
    <property type="match status" value="1"/>
</dbReference>
<dbReference type="InterPro" id="IPR036097">
    <property type="entry name" value="HisK_dim/P_sf"/>
</dbReference>
<dbReference type="InterPro" id="IPR035965">
    <property type="entry name" value="PAS-like_dom_sf"/>
</dbReference>
<dbReference type="CDD" id="cd00075">
    <property type="entry name" value="HATPase"/>
    <property type="match status" value="1"/>
</dbReference>
<dbReference type="CDD" id="cd00082">
    <property type="entry name" value="HisKA"/>
    <property type="match status" value="1"/>
</dbReference>
<sequence>MADIDFAQVYEASPVAAAVLSPDLKYILVNRAYERTLGRDRDELLGRHILEMFPGGPEGHGCKELRASLDRVVAEGETDVLALLRYDVEVPGRPGVFEERYWNAVNAPIPAPDGTVTGIILRVEEVTEYVDQLRRAGSPGTGSPAERSALLEAEIFARTRELQQINQRLRHARMEERRTCDRLRQAVEQQRQAISDTSHDLRAPITGLLARLEEALSDPEADLRQIVHAARHDAERLGGIVAEPLELAQLDAGVQVSTEPIDLAGVVQAELALRRPALDIATRLAPGVVVQGSPIRLARLLANLMTNAERHARSRIEVSVAAVGDRAVLEVADDGPGIPPDECEKVFDRFYRCRDARERDPSGTGLGLPIARQIAEAHGGTLQAARAPGGGARMVLTLPLQASPQRAGG</sequence>
<dbReference type="InterPro" id="IPR005467">
    <property type="entry name" value="His_kinase_dom"/>
</dbReference>
<protein>
    <recommendedName>
        <fullName evidence="14">Sensor-like histidine kinase SenX3</fullName>
        <ecNumber evidence="4">2.7.13.3</ecNumber>
    </recommendedName>
</protein>
<keyword evidence="9" id="KW-0418">Kinase</keyword>
<dbReference type="InterPro" id="IPR000014">
    <property type="entry name" value="PAS"/>
</dbReference>
<dbReference type="Pfam" id="PF08448">
    <property type="entry name" value="PAS_4"/>
    <property type="match status" value="1"/>
</dbReference>
<keyword evidence="10" id="KW-0067">ATP-binding</keyword>
<keyword evidence="15" id="KW-0175">Coiled coil</keyword>
<accession>A0ABP7ZAC5</accession>
<dbReference type="InterPro" id="IPR036890">
    <property type="entry name" value="HATPase_C_sf"/>
</dbReference>
<dbReference type="PROSITE" id="PS50112">
    <property type="entry name" value="PAS"/>
    <property type="match status" value="1"/>
</dbReference>
<dbReference type="InterPro" id="IPR003594">
    <property type="entry name" value="HATPase_dom"/>
</dbReference>
<comment type="subcellular location">
    <subcellularLocation>
        <location evidence="3">Cell membrane</location>
    </subcellularLocation>
    <subcellularLocation>
        <location evidence="2">Membrane</location>
        <topology evidence="2">Multi-pass membrane protein</topology>
    </subcellularLocation>
</comment>
<dbReference type="EMBL" id="BAABDO010000094">
    <property type="protein sequence ID" value="GAA4151525.1"/>
    <property type="molecule type" value="Genomic_DNA"/>
</dbReference>
<evidence type="ECO:0000256" key="8">
    <source>
        <dbReference type="ARBA" id="ARBA00022741"/>
    </source>
</evidence>
<organism evidence="18 19">
    <name type="scientific">Actinomadura keratinilytica</name>
    <dbReference type="NCBI Taxonomy" id="547461"/>
    <lineage>
        <taxon>Bacteria</taxon>
        <taxon>Bacillati</taxon>
        <taxon>Actinomycetota</taxon>
        <taxon>Actinomycetes</taxon>
        <taxon>Streptosporangiales</taxon>
        <taxon>Thermomonosporaceae</taxon>
        <taxon>Actinomadura</taxon>
    </lineage>
</organism>
<dbReference type="EC" id="2.7.13.3" evidence="4"/>
<reference evidence="19" key="1">
    <citation type="journal article" date="2019" name="Int. J. Syst. Evol. Microbiol.">
        <title>The Global Catalogue of Microorganisms (GCM) 10K type strain sequencing project: providing services to taxonomists for standard genome sequencing and annotation.</title>
        <authorList>
            <consortium name="The Broad Institute Genomics Platform"/>
            <consortium name="The Broad Institute Genome Sequencing Center for Infectious Disease"/>
            <person name="Wu L."/>
            <person name="Ma J."/>
        </authorList>
    </citation>
    <scope>NUCLEOTIDE SEQUENCE [LARGE SCALE GENOMIC DNA]</scope>
    <source>
        <strain evidence="19">JCM 17316</strain>
    </source>
</reference>
<dbReference type="InterPro" id="IPR004358">
    <property type="entry name" value="Sig_transdc_His_kin-like_C"/>
</dbReference>
<dbReference type="InterPro" id="IPR013656">
    <property type="entry name" value="PAS_4"/>
</dbReference>
<evidence type="ECO:0000256" key="1">
    <source>
        <dbReference type="ARBA" id="ARBA00000085"/>
    </source>
</evidence>
<gene>
    <name evidence="18" type="ORF">GCM10022416_48750</name>
</gene>
<keyword evidence="7" id="KW-0812">Transmembrane</keyword>
<feature type="domain" description="Histidine kinase" evidence="16">
    <location>
        <begin position="196"/>
        <end position="402"/>
    </location>
</feature>
<dbReference type="CDD" id="cd00130">
    <property type="entry name" value="PAS"/>
    <property type="match status" value="1"/>
</dbReference>
<dbReference type="SMART" id="SM00387">
    <property type="entry name" value="HATPase_c"/>
    <property type="match status" value="1"/>
</dbReference>
<evidence type="ECO:0000256" key="14">
    <source>
        <dbReference type="ARBA" id="ARBA00039401"/>
    </source>
</evidence>
<keyword evidence="19" id="KW-1185">Reference proteome</keyword>
<dbReference type="Gene3D" id="3.30.565.10">
    <property type="entry name" value="Histidine kinase-like ATPase, C-terminal domain"/>
    <property type="match status" value="1"/>
</dbReference>
<dbReference type="SUPFAM" id="SSF55785">
    <property type="entry name" value="PYP-like sensor domain (PAS domain)"/>
    <property type="match status" value="1"/>
</dbReference>
<dbReference type="SMART" id="SM00388">
    <property type="entry name" value="HisKA"/>
    <property type="match status" value="1"/>
</dbReference>
<keyword evidence="6" id="KW-0808">Transferase</keyword>
<feature type="coiled-coil region" evidence="15">
    <location>
        <begin position="166"/>
        <end position="193"/>
    </location>
</feature>
<dbReference type="SUPFAM" id="SSF47384">
    <property type="entry name" value="Homodimeric domain of signal transducing histidine kinase"/>
    <property type="match status" value="1"/>
</dbReference>
<name>A0ABP7ZAC5_9ACTN</name>
<dbReference type="SUPFAM" id="SSF55874">
    <property type="entry name" value="ATPase domain of HSP90 chaperone/DNA topoisomerase II/histidine kinase"/>
    <property type="match status" value="1"/>
</dbReference>
<dbReference type="PROSITE" id="PS50109">
    <property type="entry name" value="HIS_KIN"/>
    <property type="match status" value="1"/>
</dbReference>
<evidence type="ECO:0000313" key="19">
    <source>
        <dbReference type="Proteomes" id="UP001500266"/>
    </source>
</evidence>
<evidence type="ECO:0000256" key="12">
    <source>
        <dbReference type="ARBA" id="ARBA00023012"/>
    </source>
</evidence>
<dbReference type="Proteomes" id="UP001500266">
    <property type="component" value="Unassembled WGS sequence"/>
</dbReference>
<proteinExistence type="predicted"/>
<dbReference type="Pfam" id="PF00512">
    <property type="entry name" value="HisKA"/>
    <property type="match status" value="1"/>
</dbReference>
<evidence type="ECO:0000313" key="18">
    <source>
        <dbReference type="EMBL" id="GAA4151525.1"/>
    </source>
</evidence>